<dbReference type="SUPFAM" id="SSF58104">
    <property type="entry name" value="Methyl-accepting chemotaxis protein (MCP) signaling domain"/>
    <property type="match status" value="1"/>
</dbReference>
<evidence type="ECO:0000259" key="5">
    <source>
        <dbReference type="PROSITE" id="PS50111"/>
    </source>
</evidence>
<dbReference type="RefSeq" id="WP_251780929.1">
    <property type="nucleotide sequence ID" value="NZ_JAMKFE010000019.1"/>
</dbReference>
<dbReference type="PRINTS" id="PR00260">
    <property type="entry name" value="CHEMTRNSDUCR"/>
</dbReference>
<dbReference type="InterPro" id="IPR004090">
    <property type="entry name" value="Chemotax_Me-accpt_rcpt"/>
</dbReference>
<reference evidence="6" key="1">
    <citation type="submission" date="2022-05" db="EMBL/GenBank/DDBJ databases">
        <title>Schlegelella sp. nov., isolated from mangrove soil.</title>
        <authorList>
            <person name="Liu Y."/>
            <person name="Ge X."/>
            <person name="Liu W."/>
        </authorList>
    </citation>
    <scope>NUCLEOTIDE SEQUENCE</scope>
    <source>
        <strain evidence="6">S2-27</strain>
    </source>
</reference>
<evidence type="ECO:0000313" key="6">
    <source>
        <dbReference type="EMBL" id="MCM5682452.1"/>
    </source>
</evidence>
<keyword evidence="7" id="KW-1185">Reference proteome</keyword>
<keyword evidence="1" id="KW-0145">Chemotaxis</keyword>
<protein>
    <submittedName>
        <fullName evidence="6">Methyl-accepting chemotaxis protein</fullName>
    </submittedName>
</protein>
<gene>
    <name evidence="6" type="ORF">M8A51_23230</name>
</gene>
<dbReference type="PANTHER" id="PTHR43531:SF11">
    <property type="entry name" value="METHYL-ACCEPTING CHEMOTAXIS PROTEIN 3"/>
    <property type="match status" value="1"/>
</dbReference>
<comment type="caution">
    <text evidence="6">The sequence shown here is derived from an EMBL/GenBank/DDBJ whole genome shotgun (WGS) entry which is preliminary data.</text>
</comment>
<feature type="transmembrane region" description="Helical" evidence="4">
    <location>
        <begin position="187"/>
        <end position="206"/>
    </location>
</feature>
<evidence type="ECO:0000313" key="7">
    <source>
        <dbReference type="Proteomes" id="UP001165541"/>
    </source>
</evidence>
<accession>A0ABT0YUM4</accession>
<dbReference type="Pfam" id="PF00015">
    <property type="entry name" value="MCPsignal"/>
    <property type="match status" value="1"/>
</dbReference>
<dbReference type="EMBL" id="JAMKFE010000019">
    <property type="protein sequence ID" value="MCM5682452.1"/>
    <property type="molecule type" value="Genomic_DNA"/>
</dbReference>
<dbReference type="PROSITE" id="PS50111">
    <property type="entry name" value="CHEMOTAXIS_TRANSDUC_2"/>
    <property type="match status" value="1"/>
</dbReference>
<keyword evidence="4" id="KW-1133">Transmembrane helix</keyword>
<organism evidence="6 7">
    <name type="scientific">Caldimonas mangrovi</name>
    <dbReference type="NCBI Taxonomy" id="2944811"/>
    <lineage>
        <taxon>Bacteria</taxon>
        <taxon>Pseudomonadati</taxon>
        <taxon>Pseudomonadota</taxon>
        <taxon>Betaproteobacteria</taxon>
        <taxon>Burkholderiales</taxon>
        <taxon>Sphaerotilaceae</taxon>
        <taxon>Caldimonas</taxon>
    </lineage>
</organism>
<dbReference type="InterPro" id="IPR051310">
    <property type="entry name" value="MCP_chemotaxis"/>
</dbReference>
<keyword evidence="4" id="KW-0472">Membrane</keyword>
<dbReference type="InterPro" id="IPR004089">
    <property type="entry name" value="MCPsignal_dom"/>
</dbReference>
<dbReference type="PANTHER" id="PTHR43531">
    <property type="entry name" value="PROTEIN ICFG"/>
    <property type="match status" value="1"/>
</dbReference>
<dbReference type="Gene3D" id="1.10.287.950">
    <property type="entry name" value="Methyl-accepting chemotaxis protein"/>
    <property type="match status" value="1"/>
</dbReference>
<keyword evidence="4" id="KW-0812">Transmembrane</keyword>
<evidence type="ECO:0000256" key="1">
    <source>
        <dbReference type="ARBA" id="ARBA00022500"/>
    </source>
</evidence>
<proteinExistence type="inferred from homology"/>
<sequence length="519" mass="54714">MRWTRSVRIWLAILFAGSLLSVSYLSVSAALSKQDIVSAADDMGMAKDLIADILPPPMYIIEARLVLSQTAEGTMEPARAAAELARLRTEYDARVAYWQATDARGLEKSLLGAQHQAAQAFWQRLESRHLTELKAGQAEGVKTALPELHALYLAHRAGVDQTVALGNAFAAQTAAGMRSTAEHSQRLGLLVALVCAAALAAVFALASRTMWRQLGAEPSVVRQVADAIASGQLDVSVPTARAHRHSVVVSLETMRRSLGAMVDEIRGSSEHVTQASVQIAAGAHDLSARTEQQAAAVEQTKATTDAMVQGSQDSALRAGRCADDAQQVRQHAEQARATVQGAVASVAQAASCAGDIRKVVDTVEALAWQTNLLAINAAIEAARAGEAGRGFAVVAQEVRQLSQGTNQAAGTIRELALRTEGSLAEAMGRADAAAQRVGGLADGIDHLTQEVATIARTTGDTITALSETAAAMRQLDDMTQRNAALVEQTAAASASSRQQAQRLIEMLARFRLAPATAKA</sequence>
<feature type="domain" description="Methyl-accepting transducer" evidence="5">
    <location>
        <begin position="268"/>
        <end position="497"/>
    </location>
</feature>
<evidence type="ECO:0000256" key="2">
    <source>
        <dbReference type="ARBA" id="ARBA00029447"/>
    </source>
</evidence>
<dbReference type="SMART" id="SM00283">
    <property type="entry name" value="MA"/>
    <property type="match status" value="1"/>
</dbReference>
<evidence type="ECO:0000256" key="3">
    <source>
        <dbReference type="PROSITE-ProRule" id="PRU00284"/>
    </source>
</evidence>
<keyword evidence="3" id="KW-0807">Transducer</keyword>
<name>A0ABT0YUM4_9BURK</name>
<evidence type="ECO:0000256" key="4">
    <source>
        <dbReference type="SAM" id="Phobius"/>
    </source>
</evidence>
<dbReference type="Proteomes" id="UP001165541">
    <property type="component" value="Unassembled WGS sequence"/>
</dbReference>
<comment type="similarity">
    <text evidence="2">Belongs to the methyl-accepting chemotaxis (MCP) protein family.</text>
</comment>